<reference evidence="2 3" key="1">
    <citation type="submission" date="2016-06" db="EMBL/GenBank/DDBJ databases">
        <title>Revisiting the taxonomy of the Elizabethkingia Genus based on Whole-Genome Sequencing, Optical Mapping, and MALDI-TOF.</title>
        <authorList>
            <person name="Nicholson A.C."/>
        </authorList>
    </citation>
    <scope>NUCLEOTIDE SEQUENCE [LARGE SCALE GENOMIC DNA]</scope>
    <source>
        <strain evidence="2 3">G4070</strain>
    </source>
</reference>
<comment type="caution">
    <text evidence="2">The sequence shown here is derived from an EMBL/GenBank/DDBJ whole genome shotgun (WGS) entry which is preliminary data.</text>
</comment>
<accession>A0A1T3MTM7</accession>
<dbReference type="Gene3D" id="2.60.40.1740">
    <property type="entry name" value="hypothetical protein (bacova_03559)"/>
    <property type="match status" value="2"/>
</dbReference>
<sequence>MKTFNINIYSIIFISLWSFLLFSCREDDTTVASSKDALQIYLQANNNKDQVLISTPIPILQGKFLADNNDLFFAVATREVTSNTQLTVTAESDISFIEAYKKQYGKTLPLLPKGSYSIPEIINIPAGKSMSDKMLALTWKDPSVIKDKNATYLLPVSIKSMDNKNATLTSNRNTIFVEVKFNEVSYSFKTSTGKTTDDVLFNKAGNTVLISGANPKLSASLNSIINTDTSIKIGIDNSLVSVYNSTNGTQFQMLPESTYKLSTTSLNIAKGNTSSNELEIQFTDAMAQLDAQKQYLLPVKSSTQSGLPTANDVVYLKISIFLNNVNSGTPVIGNTIDRSNWSITANSEYESDASMMLDGDASTGWISSFNNSSSVTLDMGTSRTLKGFSLTPTYLYGIYALFPQYFTIYTSNDGINWTKQGTYENDGNIGGSPQNPYIGWVSFIEPVKTRYVKFDNISSFKGIGELNAIE</sequence>
<dbReference type="SUPFAM" id="SSF49785">
    <property type="entry name" value="Galactose-binding domain-like"/>
    <property type="match status" value="1"/>
</dbReference>
<dbReference type="InterPro" id="IPR013728">
    <property type="entry name" value="BT_3987-like_N"/>
</dbReference>
<evidence type="ECO:0000313" key="2">
    <source>
        <dbReference type="EMBL" id="OPC67945.1"/>
    </source>
</evidence>
<dbReference type="Pfam" id="PF00754">
    <property type="entry name" value="F5_F8_type_C"/>
    <property type="match status" value="1"/>
</dbReference>
<dbReference type="EMBL" id="MAHX01000006">
    <property type="protein sequence ID" value="OPC67945.1"/>
    <property type="molecule type" value="Genomic_DNA"/>
</dbReference>
<dbReference type="Proteomes" id="UP000190813">
    <property type="component" value="Unassembled WGS sequence"/>
</dbReference>
<dbReference type="RefSeq" id="WP_078771072.1">
    <property type="nucleotide sequence ID" value="NZ_CBCSBR010000027.1"/>
</dbReference>
<dbReference type="AlphaFoldDB" id="A0A1T3MTM7"/>
<name>A0A1T3MTM7_9FLAO</name>
<dbReference type="Gene3D" id="2.60.120.260">
    <property type="entry name" value="Galactose-binding domain-like"/>
    <property type="match status" value="1"/>
</dbReference>
<dbReference type="PROSITE" id="PS51257">
    <property type="entry name" value="PROKAR_LIPOPROTEIN"/>
    <property type="match status" value="1"/>
</dbReference>
<dbReference type="Pfam" id="PF08522">
    <property type="entry name" value="BT_3987-like_N"/>
    <property type="match status" value="2"/>
</dbReference>
<evidence type="ECO:0000259" key="1">
    <source>
        <dbReference type="PROSITE" id="PS50022"/>
    </source>
</evidence>
<evidence type="ECO:0000313" key="3">
    <source>
        <dbReference type="Proteomes" id="UP000190813"/>
    </source>
</evidence>
<protein>
    <submittedName>
        <fullName evidence="2">Exo-alpha-sialidase</fullName>
    </submittedName>
</protein>
<dbReference type="PROSITE" id="PS50022">
    <property type="entry name" value="FA58C_3"/>
    <property type="match status" value="1"/>
</dbReference>
<feature type="domain" description="F5/8 type C" evidence="1">
    <location>
        <begin position="327"/>
        <end position="470"/>
    </location>
</feature>
<gene>
    <name evidence="2" type="ORF">BAZ10_15240</name>
</gene>
<dbReference type="InterPro" id="IPR000421">
    <property type="entry name" value="FA58C"/>
</dbReference>
<organism evidence="2 3">
    <name type="scientific">Elizabethkingia occulta</name>
    <dbReference type="NCBI Taxonomy" id="1867263"/>
    <lineage>
        <taxon>Bacteria</taxon>
        <taxon>Pseudomonadati</taxon>
        <taxon>Bacteroidota</taxon>
        <taxon>Flavobacteriia</taxon>
        <taxon>Flavobacteriales</taxon>
        <taxon>Weeksellaceae</taxon>
        <taxon>Elizabethkingia</taxon>
    </lineage>
</organism>
<dbReference type="InterPro" id="IPR008979">
    <property type="entry name" value="Galactose-bd-like_sf"/>
</dbReference>
<proteinExistence type="predicted"/>
<keyword evidence="3" id="KW-1185">Reference proteome</keyword>